<dbReference type="EMBL" id="JARKHS020029704">
    <property type="protein sequence ID" value="KAK8762906.1"/>
    <property type="molecule type" value="Genomic_DNA"/>
</dbReference>
<keyword evidence="3" id="KW-0342">GTP-binding</keyword>
<keyword evidence="9" id="KW-1185">Reference proteome</keyword>
<evidence type="ECO:0000313" key="9">
    <source>
        <dbReference type="Proteomes" id="UP001321473"/>
    </source>
</evidence>
<evidence type="ECO:0000256" key="3">
    <source>
        <dbReference type="ARBA" id="ARBA00023134"/>
    </source>
</evidence>
<evidence type="ECO:0000256" key="6">
    <source>
        <dbReference type="SAM" id="Phobius"/>
    </source>
</evidence>
<organism evidence="8 9">
    <name type="scientific">Amblyomma americanum</name>
    <name type="common">Lone star tick</name>
    <dbReference type="NCBI Taxonomy" id="6943"/>
    <lineage>
        <taxon>Eukaryota</taxon>
        <taxon>Metazoa</taxon>
        <taxon>Ecdysozoa</taxon>
        <taxon>Arthropoda</taxon>
        <taxon>Chelicerata</taxon>
        <taxon>Arachnida</taxon>
        <taxon>Acari</taxon>
        <taxon>Parasitiformes</taxon>
        <taxon>Ixodida</taxon>
        <taxon>Ixodoidea</taxon>
        <taxon>Ixodidae</taxon>
        <taxon>Amblyomminae</taxon>
        <taxon>Amblyomma</taxon>
    </lineage>
</organism>
<dbReference type="Proteomes" id="UP001321473">
    <property type="component" value="Unassembled WGS sequence"/>
</dbReference>
<dbReference type="PROSITE" id="PS51715">
    <property type="entry name" value="G_GB1_RHD3"/>
    <property type="match status" value="1"/>
</dbReference>
<evidence type="ECO:0000256" key="5">
    <source>
        <dbReference type="SAM" id="MobiDB-lite"/>
    </source>
</evidence>
<dbReference type="GO" id="GO:0003924">
    <property type="term" value="F:GTPase activity"/>
    <property type="evidence" value="ECO:0007669"/>
    <property type="project" value="InterPro"/>
</dbReference>
<dbReference type="InterPro" id="IPR036543">
    <property type="entry name" value="Guanylate-bd_C_sf"/>
</dbReference>
<name>A0AAQ4DKB6_AMBAM</name>
<keyword evidence="1" id="KW-0547">Nucleotide-binding</keyword>
<comment type="caution">
    <text evidence="8">The sequence shown here is derived from an EMBL/GenBank/DDBJ whole genome shotgun (WGS) entry which is preliminary data.</text>
</comment>
<feature type="domain" description="GB1/RHD3-type G" evidence="7">
    <location>
        <begin position="40"/>
        <end position="109"/>
    </location>
</feature>
<accession>A0AAQ4DKB6</accession>
<feature type="compositionally biased region" description="Acidic residues" evidence="5">
    <location>
        <begin position="298"/>
        <end position="313"/>
    </location>
</feature>
<dbReference type="PANTHER" id="PTHR10751">
    <property type="entry name" value="GUANYLATE BINDING PROTEIN"/>
    <property type="match status" value="1"/>
</dbReference>
<dbReference type="InterPro" id="IPR015894">
    <property type="entry name" value="Guanylate-bd_N"/>
</dbReference>
<feature type="transmembrane region" description="Helical" evidence="6">
    <location>
        <begin position="242"/>
        <end position="260"/>
    </location>
</feature>
<dbReference type="SUPFAM" id="SSF48340">
    <property type="entry name" value="Interferon-induced guanylate-binding protein 1 (GBP1), C-terminal domain"/>
    <property type="match status" value="1"/>
</dbReference>
<keyword evidence="6" id="KW-0812">Transmembrane</keyword>
<dbReference type="AlphaFoldDB" id="A0AAQ4DKB6"/>
<protein>
    <recommendedName>
        <fullName evidence="7">GB1/RHD3-type G domain-containing protein</fullName>
    </recommendedName>
</protein>
<evidence type="ECO:0000313" key="8">
    <source>
        <dbReference type="EMBL" id="KAK8762906.1"/>
    </source>
</evidence>
<dbReference type="InterPro" id="IPR027417">
    <property type="entry name" value="P-loop_NTPase"/>
</dbReference>
<keyword evidence="6" id="KW-1133">Transmembrane helix</keyword>
<keyword evidence="2" id="KW-0378">Hydrolase</keyword>
<gene>
    <name evidence="8" type="ORF">V5799_034483</name>
</gene>
<evidence type="ECO:0000259" key="7">
    <source>
        <dbReference type="PROSITE" id="PS51715"/>
    </source>
</evidence>
<reference evidence="8 9" key="1">
    <citation type="journal article" date="2023" name="Arcadia Sci">
        <title>De novo assembly of a long-read Amblyomma americanum tick genome.</title>
        <authorList>
            <person name="Chou S."/>
            <person name="Poskanzer K.E."/>
            <person name="Rollins M."/>
            <person name="Thuy-Boun P.S."/>
        </authorList>
    </citation>
    <scope>NUCLEOTIDE SEQUENCE [LARGE SCALE GENOMIC DNA]</scope>
    <source>
        <strain evidence="8">F_SG_1</strain>
        <tissue evidence="8">Salivary glands</tissue>
    </source>
</reference>
<comment type="similarity">
    <text evidence="4">Belongs to the TRAFAC class dynamin-like GTPase superfamily. GB1/RHD3 GTPase family.</text>
</comment>
<dbReference type="Pfam" id="PF02263">
    <property type="entry name" value="GBP"/>
    <property type="match status" value="1"/>
</dbReference>
<keyword evidence="6" id="KW-0472">Membrane</keyword>
<feature type="transmembrane region" description="Helical" evidence="6">
    <location>
        <begin position="216"/>
        <end position="236"/>
    </location>
</feature>
<evidence type="ECO:0000256" key="2">
    <source>
        <dbReference type="ARBA" id="ARBA00022801"/>
    </source>
</evidence>
<sequence>MANRVDNCRAVLILQVTSEKTIELNEDALTGILMADDVKDLPVVVISIAGAFRKGKSFILNFFLRYLRNGCKDDWLGDPTAPLEGFHWHRGYESDTKGIWVWHEAIQLPTPESMHKANARANHEVAVQSAMKDYVTRMNELCNEEQAPLTKSELTEAHDKSLKSAKQLFDSIPKIGGSTISKQYRARLTQDAKEWFKDYKEKNDLKRDMIKKKSGMSDLAGAGSAAAVAAIGLLPLGLPGEIVAIVPVVTRCAIATYKFFAKAKRFFSSRSKAKKQEKKEADQENEETLEEGDHYSDDEGTLEDEDQEDEQLQ</sequence>
<evidence type="ECO:0000256" key="1">
    <source>
        <dbReference type="ARBA" id="ARBA00022741"/>
    </source>
</evidence>
<feature type="region of interest" description="Disordered" evidence="5">
    <location>
        <begin position="269"/>
        <end position="313"/>
    </location>
</feature>
<proteinExistence type="inferred from homology"/>
<dbReference type="InterPro" id="IPR030386">
    <property type="entry name" value="G_GB1_RHD3_dom"/>
</dbReference>
<dbReference type="SUPFAM" id="SSF52540">
    <property type="entry name" value="P-loop containing nucleoside triphosphate hydrolases"/>
    <property type="match status" value="1"/>
</dbReference>
<dbReference type="GO" id="GO:0005525">
    <property type="term" value="F:GTP binding"/>
    <property type="evidence" value="ECO:0007669"/>
    <property type="project" value="UniProtKB-KW"/>
</dbReference>
<dbReference type="Gene3D" id="3.40.50.300">
    <property type="entry name" value="P-loop containing nucleotide triphosphate hydrolases"/>
    <property type="match status" value="1"/>
</dbReference>
<evidence type="ECO:0000256" key="4">
    <source>
        <dbReference type="PROSITE-ProRule" id="PRU01052"/>
    </source>
</evidence>